<dbReference type="OrthoDB" id="2406350at2759"/>
<dbReference type="GO" id="GO:0003677">
    <property type="term" value="F:DNA binding"/>
    <property type="evidence" value="ECO:0007669"/>
    <property type="project" value="InterPro"/>
</dbReference>
<organism evidence="1 2">
    <name type="scientific">Paraglomus occultum</name>
    <dbReference type="NCBI Taxonomy" id="144539"/>
    <lineage>
        <taxon>Eukaryota</taxon>
        <taxon>Fungi</taxon>
        <taxon>Fungi incertae sedis</taxon>
        <taxon>Mucoromycota</taxon>
        <taxon>Glomeromycotina</taxon>
        <taxon>Glomeromycetes</taxon>
        <taxon>Paraglomerales</taxon>
        <taxon>Paraglomeraceae</taxon>
        <taxon>Paraglomus</taxon>
    </lineage>
</organism>
<evidence type="ECO:0000313" key="2">
    <source>
        <dbReference type="Proteomes" id="UP000789572"/>
    </source>
</evidence>
<sequence>AGKPEGNDIVGSMKRSMFYVRNCVWGVLGGGFMGEWWGGRGRSLGNISVEDISSLFSQYPDKEFKEYLNQLSSPHYQGGSWILPKNPTPLQKSKHELCREILIYQRKHKLTDEELAKQMEITLAETEDILHYRIDYFTLDRLMTYASKLFKFEPLIIGIIKDRDLNGKRKVV</sequence>
<dbReference type="AlphaFoldDB" id="A0A9N9AW14"/>
<dbReference type="Proteomes" id="UP000789572">
    <property type="component" value="Unassembled WGS sequence"/>
</dbReference>
<gene>
    <name evidence="1" type="ORF">POCULU_LOCUS4827</name>
</gene>
<dbReference type="Gene3D" id="1.10.260.40">
    <property type="entry name" value="lambda repressor-like DNA-binding domains"/>
    <property type="match status" value="1"/>
</dbReference>
<dbReference type="EMBL" id="CAJVPJ010000662">
    <property type="protein sequence ID" value="CAG8547031.1"/>
    <property type="molecule type" value="Genomic_DNA"/>
</dbReference>
<protein>
    <submittedName>
        <fullName evidence="1">10865_t:CDS:1</fullName>
    </submittedName>
</protein>
<evidence type="ECO:0000313" key="1">
    <source>
        <dbReference type="EMBL" id="CAG8547031.1"/>
    </source>
</evidence>
<dbReference type="InterPro" id="IPR010982">
    <property type="entry name" value="Lambda_DNA-bd_dom_sf"/>
</dbReference>
<feature type="non-terminal residue" evidence="1">
    <location>
        <position position="172"/>
    </location>
</feature>
<comment type="caution">
    <text evidence="1">The sequence shown here is derived from an EMBL/GenBank/DDBJ whole genome shotgun (WGS) entry which is preliminary data.</text>
</comment>
<accession>A0A9N9AW14</accession>
<reference evidence="1" key="1">
    <citation type="submission" date="2021-06" db="EMBL/GenBank/DDBJ databases">
        <authorList>
            <person name="Kallberg Y."/>
            <person name="Tangrot J."/>
            <person name="Rosling A."/>
        </authorList>
    </citation>
    <scope>NUCLEOTIDE SEQUENCE</scope>
    <source>
        <strain evidence="1">IA702</strain>
    </source>
</reference>
<name>A0A9N9AW14_9GLOM</name>
<proteinExistence type="predicted"/>
<keyword evidence="2" id="KW-1185">Reference proteome</keyword>